<evidence type="ECO:0000256" key="1">
    <source>
        <dbReference type="SAM" id="SignalP"/>
    </source>
</evidence>
<keyword evidence="1" id="KW-0732">Signal</keyword>
<feature type="chain" id="PRO_5040226124" evidence="1">
    <location>
        <begin position="22"/>
        <end position="228"/>
    </location>
</feature>
<dbReference type="AlphaFoldDB" id="A0A9P5ZA68"/>
<dbReference type="OrthoDB" id="3535343at2759"/>
<gene>
    <name evidence="2" type="ORF">BDN70DRAFT_873532</name>
</gene>
<reference evidence="2" key="1">
    <citation type="submission" date="2020-11" db="EMBL/GenBank/DDBJ databases">
        <authorList>
            <consortium name="DOE Joint Genome Institute"/>
            <person name="Ahrendt S."/>
            <person name="Riley R."/>
            <person name="Andreopoulos W."/>
            <person name="Labutti K."/>
            <person name="Pangilinan J."/>
            <person name="Ruiz-Duenas F.J."/>
            <person name="Barrasa J.M."/>
            <person name="Sanchez-Garcia M."/>
            <person name="Camarero S."/>
            <person name="Miyauchi S."/>
            <person name="Serrano A."/>
            <person name="Linde D."/>
            <person name="Babiker R."/>
            <person name="Drula E."/>
            <person name="Ayuso-Fernandez I."/>
            <person name="Pacheco R."/>
            <person name="Padilla G."/>
            <person name="Ferreira P."/>
            <person name="Barriuso J."/>
            <person name="Kellner H."/>
            <person name="Castanera R."/>
            <person name="Alfaro M."/>
            <person name="Ramirez L."/>
            <person name="Pisabarro A.G."/>
            <person name="Kuo A."/>
            <person name="Tritt A."/>
            <person name="Lipzen A."/>
            <person name="He G."/>
            <person name="Yan M."/>
            <person name="Ng V."/>
            <person name="Cullen D."/>
            <person name="Martin F."/>
            <person name="Rosso M.-N."/>
            <person name="Henrissat B."/>
            <person name="Hibbett D."/>
            <person name="Martinez A.T."/>
            <person name="Grigoriev I.V."/>
        </authorList>
    </citation>
    <scope>NUCLEOTIDE SEQUENCE</scope>
    <source>
        <strain evidence="2">CIRM-BRFM 674</strain>
    </source>
</reference>
<protein>
    <submittedName>
        <fullName evidence="2">Uncharacterized protein</fullName>
    </submittedName>
</protein>
<sequence length="228" mass="25150">MPSLYWVALTLVLVINNFCLAQNSNNSSDNTTGFFPPSQKFYSSGFVTPSPPNIQPEFRANYMQHKFDVNIDTHIVSGFIYVSPSQQKIRADAAGDGVLEASFFDFQNTTSNGTMVANAIVSFDGGVTEPTCSSFFVPPFVELFPPDFLAQSNAVFSGVQIDDLYGPVDTWTFSKGDNLQVTFFLDPNNVLVRFDFAASDSLRTFATTRFFNIIPGPINATVFETSCR</sequence>
<accession>A0A9P5ZA68</accession>
<dbReference type="EMBL" id="MU155151">
    <property type="protein sequence ID" value="KAF9483686.1"/>
    <property type="molecule type" value="Genomic_DNA"/>
</dbReference>
<name>A0A9P5ZA68_9AGAR</name>
<keyword evidence="3" id="KW-1185">Reference proteome</keyword>
<dbReference type="Proteomes" id="UP000807469">
    <property type="component" value="Unassembled WGS sequence"/>
</dbReference>
<feature type="signal peptide" evidence="1">
    <location>
        <begin position="1"/>
        <end position="21"/>
    </location>
</feature>
<evidence type="ECO:0000313" key="3">
    <source>
        <dbReference type="Proteomes" id="UP000807469"/>
    </source>
</evidence>
<proteinExistence type="predicted"/>
<evidence type="ECO:0000313" key="2">
    <source>
        <dbReference type="EMBL" id="KAF9483686.1"/>
    </source>
</evidence>
<organism evidence="2 3">
    <name type="scientific">Pholiota conissans</name>
    <dbReference type="NCBI Taxonomy" id="109636"/>
    <lineage>
        <taxon>Eukaryota</taxon>
        <taxon>Fungi</taxon>
        <taxon>Dikarya</taxon>
        <taxon>Basidiomycota</taxon>
        <taxon>Agaricomycotina</taxon>
        <taxon>Agaricomycetes</taxon>
        <taxon>Agaricomycetidae</taxon>
        <taxon>Agaricales</taxon>
        <taxon>Agaricineae</taxon>
        <taxon>Strophariaceae</taxon>
        <taxon>Pholiota</taxon>
    </lineage>
</organism>
<comment type="caution">
    <text evidence="2">The sequence shown here is derived from an EMBL/GenBank/DDBJ whole genome shotgun (WGS) entry which is preliminary data.</text>
</comment>